<protein>
    <recommendedName>
        <fullName evidence="1">DDE-1 domain-containing protein</fullName>
    </recommendedName>
</protein>
<evidence type="ECO:0000259" key="1">
    <source>
        <dbReference type="Pfam" id="PF03184"/>
    </source>
</evidence>
<dbReference type="GO" id="GO:0003676">
    <property type="term" value="F:nucleic acid binding"/>
    <property type="evidence" value="ECO:0007669"/>
    <property type="project" value="InterPro"/>
</dbReference>
<feature type="domain" description="DDE-1" evidence="1">
    <location>
        <begin position="18"/>
        <end position="103"/>
    </location>
</feature>
<sequence>MRRPGRRVLRRMNNCSLHHLQTSLMTLALLLLQPNTTLKVQALDLGIIRAFKASCRPRVVEPLVIAVDRPAANFPLRGSMYSAVRIMKAAWSEVTATCVRNCFRKAAFVDTQPEAKPDACDGQPRGDLWQRVMDSYMVTMTSVGAISFVPVRMPL</sequence>
<dbReference type="InterPro" id="IPR004875">
    <property type="entry name" value="DDE_SF_endonuclease_dom"/>
</dbReference>
<name>A0A9J6G8Y2_HAELO</name>
<dbReference type="Proteomes" id="UP000821853">
    <property type="component" value="Chromosome 5"/>
</dbReference>
<comment type="caution">
    <text evidence="2">The sequence shown here is derived from an EMBL/GenBank/DDBJ whole genome shotgun (WGS) entry which is preliminary data.</text>
</comment>
<organism evidence="2 3">
    <name type="scientific">Haemaphysalis longicornis</name>
    <name type="common">Bush tick</name>
    <dbReference type="NCBI Taxonomy" id="44386"/>
    <lineage>
        <taxon>Eukaryota</taxon>
        <taxon>Metazoa</taxon>
        <taxon>Ecdysozoa</taxon>
        <taxon>Arthropoda</taxon>
        <taxon>Chelicerata</taxon>
        <taxon>Arachnida</taxon>
        <taxon>Acari</taxon>
        <taxon>Parasitiformes</taxon>
        <taxon>Ixodida</taxon>
        <taxon>Ixodoidea</taxon>
        <taxon>Ixodidae</taxon>
        <taxon>Haemaphysalinae</taxon>
        <taxon>Haemaphysalis</taxon>
    </lineage>
</organism>
<dbReference type="AlphaFoldDB" id="A0A9J6G8Y2"/>
<dbReference type="OrthoDB" id="6157693at2759"/>
<dbReference type="EMBL" id="JABSTR010000007">
    <property type="protein sequence ID" value="KAH9374830.1"/>
    <property type="molecule type" value="Genomic_DNA"/>
</dbReference>
<keyword evidence="3" id="KW-1185">Reference proteome</keyword>
<evidence type="ECO:0000313" key="2">
    <source>
        <dbReference type="EMBL" id="KAH9374830.1"/>
    </source>
</evidence>
<dbReference type="Pfam" id="PF03184">
    <property type="entry name" value="DDE_1"/>
    <property type="match status" value="1"/>
</dbReference>
<evidence type="ECO:0000313" key="3">
    <source>
        <dbReference type="Proteomes" id="UP000821853"/>
    </source>
</evidence>
<dbReference type="VEuPathDB" id="VectorBase:HLOH_042524"/>
<proteinExistence type="predicted"/>
<reference evidence="2 3" key="1">
    <citation type="journal article" date="2020" name="Cell">
        <title>Large-Scale Comparative Analyses of Tick Genomes Elucidate Their Genetic Diversity and Vector Capacities.</title>
        <authorList>
            <consortium name="Tick Genome and Microbiome Consortium (TIGMIC)"/>
            <person name="Jia N."/>
            <person name="Wang J."/>
            <person name="Shi W."/>
            <person name="Du L."/>
            <person name="Sun Y."/>
            <person name="Zhan W."/>
            <person name="Jiang J.F."/>
            <person name="Wang Q."/>
            <person name="Zhang B."/>
            <person name="Ji P."/>
            <person name="Bell-Sakyi L."/>
            <person name="Cui X.M."/>
            <person name="Yuan T.T."/>
            <person name="Jiang B.G."/>
            <person name="Yang W.F."/>
            <person name="Lam T.T."/>
            <person name="Chang Q.C."/>
            <person name="Ding S.J."/>
            <person name="Wang X.J."/>
            <person name="Zhu J.G."/>
            <person name="Ruan X.D."/>
            <person name="Zhao L."/>
            <person name="Wei J.T."/>
            <person name="Ye R.Z."/>
            <person name="Que T.C."/>
            <person name="Du C.H."/>
            <person name="Zhou Y.H."/>
            <person name="Cheng J.X."/>
            <person name="Dai P.F."/>
            <person name="Guo W.B."/>
            <person name="Han X.H."/>
            <person name="Huang E.J."/>
            <person name="Li L.F."/>
            <person name="Wei W."/>
            <person name="Gao Y.C."/>
            <person name="Liu J.Z."/>
            <person name="Shao H.Z."/>
            <person name="Wang X."/>
            <person name="Wang C.C."/>
            <person name="Yang T.C."/>
            <person name="Huo Q.B."/>
            <person name="Li W."/>
            <person name="Chen H.Y."/>
            <person name="Chen S.E."/>
            <person name="Zhou L.G."/>
            <person name="Ni X.B."/>
            <person name="Tian J.H."/>
            <person name="Sheng Y."/>
            <person name="Liu T."/>
            <person name="Pan Y.S."/>
            <person name="Xia L.Y."/>
            <person name="Li J."/>
            <person name="Zhao F."/>
            <person name="Cao W.C."/>
        </authorList>
    </citation>
    <scope>NUCLEOTIDE SEQUENCE [LARGE SCALE GENOMIC DNA]</scope>
    <source>
        <strain evidence="2">HaeL-2018</strain>
    </source>
</reference>
<gene>
    <name evidence="2" type="ORF">HPB48_011131</name>
</gene>
<accession>A0A9J6G8Y2</accession>